<dbReference type="InterPro" id="IPR011528">
    <property type="entry name" value="NERD"/>
</dbReference>
<feature type="domain" description="NERD" evidence="1">
    <location>
        <begin position="39"/>
        <end position="145"/>
    </location>
</feature>
<name>A0ABQ6R7F8_9STAP</name>
<keyword evidence="3" id="KW-1185">Reference proteome</keyword>
<evidence type="ECO:0000313" key="3">
    <source>
        <dbReference type="Proteomes" id="UP000295735"/>
    </source>
</evidence>
<comment type="caution">
    <text evidence="2">The sequence shown here is derived from an EMBL/GenBank/DDBJ whole genome shotgun (WGS) entry which is preliminary data.</text>
</comment>
<sequence>MDIIKPFTQNSTAYLLQQKLLRHGLTEHETKELRKHQDGSRGETWFARAVAENCDEAIIYFDLVLTLMGKEFQIDCLIIMHDELYIFEVKWTNHDIICRNCTYYFLDSNVEIITYSQQAVRTKQLFRLLLERNNLHYSTYYYHVFANPDRKIYGITPDDRCLTYHDVTPFLQQCSRVPMSYDHTALHRTLMKHALTHSRYEQTVIFDYKQAARGVFCPCSQLISKATNKNFRCRCGKTFTTREFLDIALYDFRTLFPELPISVPAIHDWCLKLVSERTIRRYLMNYYVPHGNKRATTYQPANSK</sequence>
<reference evidence="2 3" key="1">
    <citation type="submission" date="2019-09" db="EMBL/GenBank/DDBJ databases">
        <authorList>
            <person name="Mazhar S."/>
            <person name="Altermann E."/>
            <person name="Hill C."/>
            <person name="Mcauliffe O."/>
        </authorList>
    </citation>
    <scope>NUCLEOTIDE SEQUENCE [LARGE SCALE GENOMIC DNA]</scope>
    <source>
        <strain evidence="2 3">ATCC 51831</strain>
    </source>
</reference>
<gene>
    <name evidence="2" type="ORF">ERX35_008565</name>
</gene>
<accession>A0ABQ6R7F8</accession>
<protein>
    <submittedName>
        <fullName evidence="2">NERD domain-containing protein</fullName>
    </submittedName>
</protein>
<dbReference type="EMBL" id="SCWC02000006">
    <property type="protein sequence ID" value="KAA1038390.1"/>
    <property type="molecule type" value="Genomic_DNA"/>
</dbReference>
<organism evidence="2 3">
    <name type="scientific">Macrococcus equipercicus</name>
    <dbReference type="NCBI Taxonomy" id="69967"/>
    <lineage>
        <taxon>Bacteria</taxon>
        <taxon>Bacillati</taxon>
        <taxon>Bacillota</taxon>
        <taxon>Bacilli</taxon>
        <taxon>Bacillales</taxon>
        <taxon>Staphylococcaceae</taxon>
        <taxon>Macrococcus</taxon>
    </lineage>
</organism>
<evidence type="ECO:0000259" key="1">
    <source>
        <dbReference type="Pfam" id="PF08378"/>
    </source>
</evidence>
<dbReference type="Proteomes" id="UP000295735">
    <property type="component" value="Unassembled WGS sequence"/>
</dbReference>
<proteinExistence type="predicted"/>
<dbReference type="Pfam" id="PF08378">
    <property type="entry name" value="NERD"/>
    <property type="match status" value="1"/>
</dbReference>
<evidence type="ECO:0000313" key="2">
    <source>
        <dbReference type="EMBL" id="KAA1038390.1"/>
    </source>
</evidence>
<dbReference type="RefSeq" id="WP_149459484.1">
    <property type="nucleotide sequence ID" value="NZ_SCWC02000006.1"/>
</dbReference>